<organism evidence="1 2">
    <name type="scientific">Turicibacter sanguinis</name>
    <dbReference type="NCBI Taxonomy" id="154288"/>
    <lineage>
        <taxon>Bacteria</taxon>
        <taxon>Bacillati</taxon>
        <taxon>Bacillota</taxon>
        <taxon>Erysipelotrichia</taxon>
        <taxon>Erysipelotrichales</taxon>
        <taxon>Turicibacteraceae</taxon>
        <taxon>Turicibacter</taxon>
    </lineage>
</organism>
<evidence type="ECO:0000313" key="2">
    <source>
        <dbReference type="Proteomes" id="UP000487649"/>
    </source>
</evidence>
<evidence type="ECO:0000313" key="1">
    <source>
        <dbReference type="EMBL" id="MTK21695.1"/>
    </source>
</evidence>
<proteinExistence type="predicted"/>
<dbReference type="EMBL" id="WMQE01000021">
    <property type="protein sequence ID" value="MTK21695.1"/>
    <property type="molecule type" value="Genomic_DNA"/>
</dbReference>
<dbReference type="OrthoDB" id="8974199at2"/>
<dbReference type="RefSeq" id="WP_006785590.1">
    <property type="nucleotide sequence ID" value="NZ_CABJBH010000004.1"/>
</dbReference>
<gene>
    <name evidence="1" type="ORF">GMA92_09715</name>
</gene>
<dbReference type="GeneID" id="60059604"/>
<sequence>MFQDYKTVPNQFNIENEVIKMTILNKKGKELTALFDLEDLDKVKHFGNWFAEWNKDFNQYLAQAVTEEMVKGKLKYKKYSLQSVILGTSPNAPIRHLNGDVLDNRKTNLEIYNRFQPNEYEILENDVIAVFLKDRYGNVEAKALISAEDFDRVITSDYTWICQKRSNGQPYAIAHTPAGRIYLDSFLTDCQKGYRVAHLNKNPLDNRRQNLNVYLFDPSTN</sequence>
<comment type="caution">
    <text evidence="1">The sequence shown here is derived from an EMBL/GenBank/DDBJ whole genome shotgun (WGS) entry which is preliminary data.</text>
</comment>
<reference evidence="1 2" key="1">
    <citation type="journal article" date="2019" name="Nat. Med.">
        <title>A library of human gut bacterial isolates paired with longitudinal multiomics data enables mechanistic microbiome research.</title>
        <authorList>
            <person name="Poyet M."/>
            <person name="Groussin M."/>
            <person name="Gibbons S.M."/>
            <person name="Avila-Pacheco J."/>
            <person name="Jiang X."/>
            <person name="Kearney S.M."/>
            <person name="Perrotta A.R."/>
            <person name="Berdy B."/>
            <person name="Zhao S."/>
            <person name="Lieberman T.D."/>
            <person name="Swanson P.K."/>
            <person name="Smith M."/>
            <person name="Roesemann S."/>
            <person name="Alexander J.E."/>
            <person name="Rich S.A."/>
            <person name="Livny J."/>
            <person name="Vlamakis H."/>
            <person name="Clish C."/>
            <person name="Bullock K."/>
            <person name="Deik A."/>
            <person name="Scott J."/>
            <person name="Pierce K.A."/>
            <person name="Xavier R.J."/>
            <person name="Alm E.J."/>
        </authorList>
    </citation>
    <scope>NUCLEOTIDE SEQUENCE [LARGE SCALE GENOMIC DNA]</scope>
    <source>
        <strain evidence="1 2">BIOML-A198</strain>
    </source>
</reference>
<protein>
    <submittedName>
        <fullName evidence="1">Uncharacterized protein</fullName>
    </submittedName>
</protein>
<dbReference type="Proteomes" id="UP000487649">
    <property type="component" value="Unassembled WGS sequence"/>
</dbReference>
<name>A0A173SP25_9FIRM</name>
<dbReference type="AlphaFoldDB" id="A0A173SP25"/>
<accession>A0A173SP25</accession>